<feature type="compositionally biased region" description="Polar residues" evidence="1">
    <location>
        <begin position="28"/>
        <end position="39"/>
    </location>
</feature>
<feature type="region of interest" description="Disordered" evidence="1">
    <location>
        <begin position="21"/>
        <end position="55"/>
    </location>
</feature>
<accession>A0A177A5Z8</accession>
<feature type="compositionally biased region" description="Low complexity" evidence="1">
    <location>
        <begin position="40"/>
        <end position="52"/>
    </location>
</feature>
<dbReference type="OrthoDB" id="3443367at2759"/>
<sequence length="259" mass="29029">MGDDRVAHWIETRTNRFKASFIPHDNHSSSYRNESNGGISTPPNSSTSSVSSGIAEDETADDLLQGCQNDPVIPSAEDIERTFRRGESQWRECLGLAERQQTLRMPESPGVLRLTEGVPPLPSQLRGLKEIGGYPTWEFLHAESDDMGSMDDVFTETLDDSDPTWQPTSPPEVDEWSMDLARGNEKILTLSIPKPTRYRLTEECNSNSDASPASPSNGITILIQCLSYYFCAKLLEMQERKSQVYFSGTFNTPCRLLRE</sequence>
<reference evidence="2" key="1">
    <citation type="submission" date="2016-03" db="EMBL/GenBank/DDBJ databases">
        <title>Updated assembly of Pseudogymnoascus destructans, the fungus causing white-nose syndrome of bats.</title>
        <authorList>
            <person name="Palmer J.M."/>
            <person name="Drees K.P."/>
            <person name="Foster J.T."/>
            <person name="Lindner D.L."/>
        </authorList>
    </citation>
    <scope>NUCLEOTIDE SEQUENCE [LARGE SCALE GENOMIC DNA]</scope>
    <source>
        <strain evidence="2">20631-21</strain>
    </source>
</reference>
<evidence type="ECO:0000256" key="1">
    <source>
        <dbReference type="SAM" id="MobiDB-lite"/>
    </source>
</evidence>
<name>A0A177A5Z8_9PEZI</name>
<dbReference type="EMBL" id="KV441400">
    <property type="protein sequence ID" value="OAF57557.1"/>
    <property type="molecule type" value="Genomic_DNA"/>
</dbReference>
<dbReference type="RefSeq" id="XP_024322845.1">
    <property type="nucleotide sequence ID" value="XM_024468314.1"/>
</dbReference>
<dbReference type="VEuPathDB" id="FungiDB:GMDG_01388"/>
<proteinExistence type="predicted"/>
<dbReference type="GeneID" id="36287756"/>
<protein>
    <submittedName>
        <fullName evidence="2">Uncharacterized protein</fullName>
    </submittedName>
</protein>
<dbReference type="AlphaFoldDB" id="A0A177A5Z8"/>
<gene>
    <name evidence="2" type="ORF">VC83_04685</name>
</gene>
<dbReference type="Proteomes" id="UP000077154">
    <property type="component" value="Unassembled WGS sequence"/>
</dbReference>
<organism evidence="2">
    <name type="scientific">Pseudogymnoascus destructans</name>
    <dbReference type="NCBI Taxonomy" id="655981"/>
    <lineage>
        <taxon>Eukaryota</taxon>
        <taxon>Fungi</taxon>
        <taxon>Dikarya</taxon>
        <taxon>Ascomycota</taxon>
        <taxon>Pezizomycotina</taxon>
        <taxon>Leotiomycetes</taxon>
        <taxon>Thelebolales</taxon>
        <taxon>Thelebolaceae</taxon>
        <taxon>Pseudogymnoascus</taxon>
    </lineage>
</organism>
<evidence type="ECO:0000313" key="2">
    <source>
        <dbReference type="EMBL" id="OAF57557.1"/>
    </source>
</evidence>